<dbReference type="EMBL" id="FNEN01000001">
    <property type="protein sequence ID" value="SDI27550.1"/>
    <property type="molecule type" value="Genomic_DNA"/>
</dbReference>
<name>A0A1G8JA94_9BACI</name>
<dbReference type="AlphaFoldDB" id="A0A1G8JA94"/>
<evidence type="ECO:0000256" key="1">
    <source>
        <dbReference type="SAM" id="MobiDB-lite"/>
    </source>
</evidence>
<proteinExistence type="predicted"/>
<dbReference type="Proteomes" id="UP000198853">
    <property type="component" value="Unassembled WGS sequence"/>
</dbReference>
<feature type="region of interest" description="Disordered" evidence="1">
    <location>
        <begin position="158"/>
        <end position="182"/>
    </location>
</feature>
<organism evidence="2 3">
    <name type="scientific">Natribacillus halophilus</name>
    <dbReference type="NCBI Taxonomy" id="549003"/>
    <lineage>
        <taxon>Bacteria</taxon>
        <taxon>Bacillati</taxon>
        <taxon>Bacillota</taxon>
        <taxon>Bacilli</taxon>
        <taxon>Bacillales</taxon>
        <taxon>Bacillaceae</taxon>
        <taxon>Natribacillus</taxon>
    </lineage>
</organism>
<gene>
    <name evidence="2" type="ORF">SAMN04488123_10197</name>
</gene>
<reference evidence="2 3" key="1">
    <citation type="submission" date="2016-10" db="EMBL/GenBank/DDBJ databases">
        <authorList>
            <person name="de Groot N.N."/>
        </authorList>
    </citation>
    <scope>NUCLEOTIDE SEQUENCE [LARGE SCALE GENOMIC DNA]</scope>
    <source>
        <strain evidence="2 3">DSM 21771</strain>
    </source>
</reference>
<evidence type="ECO:0000313" key="3">
    <source>
        <dbReference type="Proteomes" id="UP000198853"/>
    </source>
</evidence>
<protein>
    <submittedName>
        <fullName evidence="2">Uncharacterized protein</fullName>
    </submittedName>
</protein>
<feature type="compositionally biased region" description="Low complexity" evidence="1">
    <location>
        <begin position="158"/>
        <end position="169"/>
    </location>
</feature>
<keyword evidence="3" id="KW-1185">Reference proteome</keyword>
<sequence>MAVKDWLGTSFHEFFLPERIRAVDDHIFSDPNGLSLIKESEAVIDKIITHVLEKGPVKGTQVYKKNGRTFKLRLKVSQKRLKLMSFDTHLSPSAIKKRIVITFARQQTQKPTKKLLKEGLVYYMKNGKSHVRNIQKSPFFHGVIEKLIQLDGALDGHAPATATGTASTTEDLSPSEDEQQEQSRYDTAVRNLYRQDADLPQALSNRLHKLLEEINALTPSLHLLAIEDRHQVKRMIDEDIPDLLDAYRDLDEDDQTEQMSRVYEALTKMELNLQHVQEQENRVKTDRFEYLLKLNEKRYPNKD</sequence>
<evidence type="ECO:0000313" key="2">
    <source>
        <dbReference type="EMBL" id="SDI27550.1"/>
    </source>
</evidence>
<accession>A0A1G8JA94</accession>